<evidence type="ECO:0000259" key="13">
    <source>
        <dbReference type="Pfam" id="PF08245"/>
    </source>
</evidence>
<dbReference type="PIRSF" id="PIRSF001563">
    <property type="entry name" value="Folylpolyglu_synth"/>
    <property type="match status" value="1"/>
</dbReference>
<dbReference type="Pfam" id="PF08245">
    <property type="entry name" value="Mur_ligase_M"/>
    <property type="match status" value="1"/>
</dbReference>
<dbReference type="SUPFAM" id="SSF53623">
    <property type="entry name" value="MurD-like peptide ligases, catalytic domain"/>
    <property type="match status" value="1"/>
</dbReference>
<name>A0A9W5X3M4_9BACI</name>
<keyword evidence="5" id="KW-0479">Metal-binding</keyword>
<evidence type="ECO:0000256" key="11">
    <source>
        <dbReference type="PIRNR" id="PIRNR001563"/>
    </source>
</evidence>
<dbReference type="GO" id="GO:0008841">
    <property type="term" value="F:dihydrofolate synthase activity"/>
    <property type="evidence" value="ECO:0007669"/>
    <property type="project" value="TreeGrafter"/>
</dbReference>
<evidence type="ECO:0000313" key="14">
    <source>
        <dbReference type="EMBL" id="GGB28178.1"/>
    </source>
</evidence>
<comment type="catalytic activity">
    <reaction evidence="10">
        <text>(6S)-5,6,7,8-tetrahydrofolyl-(gamma-L-Glu)(n) + L-glutamate + ATP = (6S)-5,6,7,8-tetrahydrofolyl-(gamma-L-Glu)(n+1) + ADP + phosphate + H(+)</text>
        <dbReference type="Rhea" id="RHEA:10580"/>
        <dbReference type="Rhea" id="RHEA-COMP:14738"/>
        <dbReference type="Rhea" id="RHEA-COMP:14740"/>
        <dbReference type="ChEBI" id="CHEBI:15378"/>
        <dbReference type="ChEBI" id="CHEBI:29985"/>
        <dbReference type="ChEBI" id="CHEBI:30616"/>
        <dbReference type="ChEBI" id="CHEBI:43474"/>
        <dbReference type="ChEBI" id="CHEBI:141005"/>
        <dbReference type="ChEBI" id="CHEBI:456216"/>
        <dbReference type="EC" id="6.3.2.17"/>
    </reaction>
</comment>
<dbReference type="InterPro" id="IPR013221">
    <property type="entry name" value="Mur_ligase_cen"/>
</dbReference>
<evidence type="ECO:0000313" key="15">
    <source>
        <dbReference type="Proteomes" id="UP000621492"/>
    </source>
</evidence>
<evidence type="ECO:0000256" key="8">
    <source>
        <dbReference type="ARBA" id="ARBA00022842"/>
    </source>
</evidence>
<comment type="cofactor">
    <cofactor evidence="1">
        <name>Mg(2+)</name>
        <dbReference type="ChEBI" id="CHEBI:18420"/>
    </cofactor>
</comment>
<dbReference type="AlphaFoldDB" id="A0A9W5X3M4"/>
<keyword evidence="15" id="KW-1185">Reference proteome</keyword>
<organism evidence="14 15">
    <name type="scientific">Lentibacillus populi</name>
    <dbReference type="NCBI Taxonomy" id="1827502"/>
    <lineage>
        <taxon>Bacteria</taxon>
        <taxon>Bacillati</taxon>
        <taxon>Bacillota</taxon>
        <taxon>Bacilli</taxon>
        <taxon>Bacillales</taxon>
        <taxon>Bacillaceae</taxon>
        <taxon>Lentibacillus</taxon>
    </lineage>
</organism>
<proteinExistence type="inferred from homology"/>
<evidence type="ECO:0000256" key="7">
    <source>
        <dbReference type="ARBA" id="ARBA00022840"/>
    </source>
</evidence>
<dbReference type="GO" id="GO:0005737">
    <property type="term" value="C:cytoplasm"/>
    <property type="evidence" value="ECO:0007669"/>
    <property type="project" value="TreeGrafter"/>
</dbReference>
<comment type="caution">
    <text evidence="14">The sequence shown here is derived from an EMBL/GenBank/DDBJ whole genome shotgun (WGS) entry which is preliminary data.</text>
</comment>
<dbReference type="GO" id="GO:0005524">
    <property type="term" value="F:ATP binding"/>
    <property type="evidence" value="ECO:0007669"/>
    <property type="project" value="UniProtKB-KW"/>
</dbReference>
<dbReference type="Gene3D" id="3.40.1190.10">
    <property type="entry name" value="Mur-like, catalytic domain"/>
    <property type="match status" value="1"/>
</dbReference>
<evidence type="ECO:0000256" key="1">
    <source>
        <dbReference type="ARBA" id="ARBA00001946"/>
    </source>
</evidence>
<dbReference type="EMBL" id="BMJD01000001">
    <property type="protein sequence ID" value="GGB28178.1"/>
    <property type="molecule type" value="Genomic_DNA"/>
</dbReference>
<comment type="similarity">
    <text evidence="2 11">Belongs to the folylpolyglutamate synthase family.</text>
</comment>
<keyword evidence="4 11" id="KW-0436">Ligase</keyword>
<evidence type="ECO:0000256" key="2">
    <source>
        <dbReference type="ARBA" id="ARBA00008276"/>
    </source>
</evidence>
<evidence type="ECO:0000256" key="9">
    <source>
        <dbReference type="ARBA" id="ARBA00030592"/>
    </source>
</evidence>
<keyword evidence="6 11" id="KW-0547">Nucleotide-binding</keyword>
<evidence type="ECO:0000259" key="12">
    <source>
        <dbReference type="Pfam" id="PF02875"/>
    </source>
</evidence>
<gene>
    <name evidence="14" type="primary">folC</name>
    <name evidence="14" type="ORF">GCM10011409_01930</name>
</gene>
<keyword evidence="7 11" id="KW-0067">ATP-binding</keyword>
<dbReference type="Proteomes" id="UP000621492">
    <property type="component" value="Unassembled WGS sequence"/>
</dbReference>
<evidence type="ECO:0000256" key="5">
    <source>
        <dbReference type="ARBA" id="ARBA00022723"/>
    </source>
</evidence>
<reference evidence="14" key="1">
    <citation type="journal article" date="2014" name="Int. J. Syst. Evol. Microbiol.">
        <title>Complete genome sequence of Corynebacterium casei LMG S-19264T (=DSM 44701T), isolated from a smear-ripened cheese.</title>
        <authorList>
            <consortium name="US DOE Joint Genome Institute (JGI-PGF)"/>
            <person name="Walter F."/>
            <person name="Albersmeier A."/>
            <person name="Kalinowski J."/>
            <person name="Ruckert C."/>
        </authorList>
    </citation>
    <scope>NUCLEOTIDE SEQUENCE</scope>
    <source>
        <strain evidence="14">CGMCC 1.15454</strain>
    </source>
</reference>
<dbReference type="InterPro" id="IPR001645">
    <property type="entry name" value="Folylpolyglutamate_synth"/>
</dbReference>
<dbReference type="SUPFAM" id="SSF53244">
    <property type="entry name" value="MurD-like peptide ligases, peptide-binding domain"/>
    <property type="match status" value="1"/>
</dbReference>
<dbReference type="InterPro" id="IPR036565">
    <property type="entry name" value="Mur-like_cat_sf"/>
</dbReference>
<dbReference type="GO" id="GO:0046872">
    <property type="term" value="F:metal ion binding"/>
    <property type="evidence" value="ECO:0007669"/>
    <property type="project" value="UniProtKB-KW"/>
</dbReference>
<dbReference type="Pfam" id="PF02875">
    <property type="entry name" value="Mur_ligase_C"/>
    <property type="match status" value="1"/>
</dbReference>
<dbReference type="EC" id="6.3.2.17" evidence="3"/>
<evidence type="ECO:0000256" key="4">
    <source>
        <dbReference type="ARBA" id="ARBA00022598"/>
    </source>
</evidence>
<dbReference type="PANTHER" id="PTHR11136">
    <property type="entry name" value="FOLYLPOLYGLUTAMATE SYNTHASE-RELATED"/>
    <property type="match status" value="1"/>
</dbReference>
<evidence type="ECO:0000256" key="6">
    <source>
        <dbReference type="ARBA" id="ARBA00022741"/>
    </source>
</evidence>
<dbReference type="Gene3D" id="3.90.190.20">
    <property type="entry name" value="Mur ligase, C-terminal domain"/>
    <property type="match status" value="1"/>
</dbReference>
<dbReference type="FunFam" id="3.40.1190.10:FF:000011">
    <property type="entry name" value="Folylpolyglutamate synthase/dihydrofolate synthase"/>
    <property type="match status" value="1"/>
</dbReference>
<dbReference type="InterPro" id="IPR004101">
    <property type="entry name" value="Mur_ligase_C"/>
</dbReference>
<feature type="domain" description="Mur ligase C-terminal" evidence="12">
    <location>
        <begin position="296"/>
        <end position="414"/>
    </location>
</feature>
<reference evidence="14" key="2">
    <citation type="submission" date="2020-09" db="EMBL/GenBank/DDBJ databases">
        <authorList>
            <person name="Sun Q."/>
            <person name="Zhou Y."/>
        </authorList>
    </citation>
    <scope>NUCLEOTIDE SEQUENCE</scope>
    <source>
        <strain evidence="14">CGMCC 1.15454</strain>
    </source>
</reference>
<keyword evidence="8" id="KW-0460">Magnesium</keyword>
<accession>A0A9W5X3M4</accession>
<dbReference type="GO" id="GO:0004326">
    <property type="term" value="F:tetrahydrofolylpolyglutamate synthase activity"/>
    <property type="evidence" value="ECO:0007669"/>
    <property type="project" value="UniProtKB-EC"/>
</dbReference>
<evidence type="ECO:0000256" key="10">
    <source>
        <dbReference type="ARBA" id="ARBA00047493"/>
    </source>
</evidence>
<dbReference type="InterPro" id="IPR036615">
    <property type="entry name" value="Mur_ligase_C_dom_sf"/>
</dbReference>
<dbReference type="NCBIfam" id="TIGR01499">
    <property type="entry name" value="folC"/>
    <property type="match status" value="1"/>
</dbReference>
<protein>
    <recommendedName>
        <fullName evidence="3">tetrahydrofolate synthase</fullName>
        <ecNumber evidence="3">6.3.2.17</ecNumber>
    </recommendedName>
    <alternativeName>
        <fullName evidence="9">Tetrahydrofolylpolyglutamate synthase</fullName>
    </alternativeName>
</protein>
<feature type="domain" description="Mur ligase central" evidence="13">
    <location>
        <begin position="46"/>
        <end position="269"/>
    </location>
</feature>
<sequence length="428" mass="48343">MFDNFQQATVFFANRKMFGIKPGLDRMHRLLQLLDCPQHKLKAVHVAGTNGKGSTIHYLKAALQANGNRVGVFTSPSPIGLTGHILFDDQPISETAFVHLLNEMYPVIQKLDSMNNHPTEFEIITAMAFVYFADQVDIALIETGMGGREDTTNCFTPIISIITNVTRDHMAFLGNTVKEIAFHKAGIIKQDRPVVIGDMNPEAFAVIEQEAYRNNARIYQFAQDFTTTSMGQVENNQHFMWSCSGKKMTVSLKMRGKHQEINASVAIMALSLLKMHGYPVSWDKAIAAIGRSQLAGRFELISDNPSVIIDGAHNVAGIQSFIRTVLRHYPDRERHLIFAGFKDKELTMMLNLLCDHFASITITTFDHPRAINAESLYRAVSCRNKLLEPDWHHAVKQICNETARRDKVFFITGSLHFILQVRKYFRGK</sequence>
<dbReference type="PANTHER" id="PTHR11136:SF0">
    <property type="entry name" value="DIHYDROFOLATE SYNTHETASE-RELATED"/>
    <property type="match status" value="1"/>
</dbReference>
<evidence type="ECO:0000256" key="3">
    <source>
        <dbReference type="ARBA" id="ARBA00013025"/>
    </source>
</evidence>